<evidence type="ECO:0000313" key="2">
    <source>
        <dbReference type="EMBL" id="MBU5593232.1"/>
    </source>
</evidence>
<keyword evidence="1" id="KW-0812">Transmembrane</keyword>
<proteinExistence type="predicted"/>
<evidence type="ECO:0000256" key="1">
    <source>
        <dbReference type="SAM" id="Phobius"/>
    </source>
</evidence>
<dbReference type="Proteomes" id="UP000736583">
    <property type="component" value="Unassembled WGS sequence"/>
</dbReference>
<evidence type="ECO:0000313" key="3">
    <source>
        <dbReference type="Proteomes" id="UP000736583"/>
    </source>
</evidence>
<dbReference type="InterPro" id="IPR024529">
    <property type="entry name" value="ECF_trnsprt_substrate-spec"/>
</dbReference>
<keyword evidence="3" id="KW-1185">Reference proteome</keyword>
<feature type="transmembrane region" description="Helical" evidence="1">
    <location>
        <begin position="153"/>
        <end position="174"/>
    </location>
</feature>
<keyword evidence="1" id="KW-0472">Membrane</keyword>
<dbReference type="NCBIfam" id="TIGR04518">
    <property type="entry name" value="ECF_S_folT_fam"/>
    <property type="match status" value="1"/>
</dbReference>
<name>A0ABS6F3Z2_9CLOT</name>
<feature type="transmembrane region" description="Helical" evidence="1">
    <location>
        <begin position="117"/>
        <end position="141"/>
    </location>
</feature>
<feature type="transmembrane region" description="Helical" evidence="1">
    <location>
        <begin position="51"/>
        <end position="68"/>
    </location>
</feature>
<dbReference type="RefSeq" id="WP_216457909.1">
    <property type="nucleotide sequence ID" value="NZ_JAHLQL010000007.1"/>
</dbReference>
<feature type="transmembrane region" description="Helical" evidence="1">
    <location>
        <begin position="88"/>
        <end position="108"/>
    </location>
</feature>
<feature type="transmembrane region" description="Helical" evidence="1">
    <location>
        <begin position="22"/>
        <end position="39"/>
    </location>
</feature>
<comment type="caution">
    <text evidence="2">The sequence shown here is derived from an EMBL/GenBank/DDBJ whole genome shotgun (WGS) entry which is preliminary data.</text>
</comment>
<dbReference type="InterPro" id="IPR030949">
    <property type="entry name" value="ECF_S_folate_fam"/>
</dbReference>
<keyword evidence="1" id="KW-1133">Transmembrane helix</keyword>
<protein>
    <submittedName>
        <fullName evidence="2">Folate family ECF transporter S component</fullName>
    </submittedName>
</protein>
<accession>A0ABS6F3Z2</accession>
<dbReference type="EMBL" id="JAHLQL010000007">
    <property type="protein sequence ID" value="MBU5593232.1"/>
    <property type="molecule type" value="Genomic_DNA"/>
</dbReference>
<sequence>MDIYKVLATVIKMSKMSVSRRIVTMALFIAITFVLSRFLSIQFLPTIKISFAFLPIALSAMLFGPVYGGLVGAIEDLIGAFLVPKGPFFPGFTLSAFLVGLIYGLILYKKPKTITRFIISSLLISVIVNIFLNTVWLAVLFNKAFILITQPRIIKALIMLPIEIITLSLVWKYIGSQLENKV</sequence>
<dbReference type="Pfam" id="PF12822">
    <property type="entry name" value="ECF_trnsprt"/>
    <property type="match status" value="1"/>
</dbReference>
<gene>
    <name evidence="2" type="ORF">KQI89_15895</name>
</gene>
<reference evidence="2 3" key="1">
    <citation type="submission" date="2021-06" db="EMBL/GenBank/DDBJ databases">
        <authorList>
            <person name="Sun Q."/>
            <person name="Li D."/>
        </authorList>
    </citation>
    <scope>NUCLEOTIDE SEQUENCE [LARGE SCALE GENOMIC DNA]</scope>
    <source>
        <strain evidence="2 3">MSJ-4</strain>
    </source>
</reference>
<organism evidence="2 3">
    <name type="scientific">Clostridium simiarum</name>
    <dbReference type="NCBI Taxonomy" id="2841506"/>
    <lineage>
        <taxon>Bacteria</taxon>
        <taxon>Bacillati</taxon>
        <taxon>Bacillota</taxon>
        <taxon>Clostridia</taxon>
        <taxon>Eubacteriales</taxon>
        <taxon>Clostridiaceae</taxon>
        <taxon>Clostridium</taxon>
    </lineage>
</organism>